<keyword evidence="4" id="KW-0479">Metal-binding</keyword>
<feature type="transmembrane region" description="Helical" evidence="8">
    <location>
        <begin position="443"/>
        <end position="465"/>
    </location>
</feature>
<evidence type="ECO:0000256" key="3">
    <source>
        <dbReference type="ARBA" id="ARBA00022692"/>
    </source>
</evidence>
<evidence type="ECO:0000256" key="4">
    <source>
        <dbReference type="ARBA" id="ARBA00022723"/>
    </source>
</evidence>
<accession>A0ABN8ZWG0</accession>
<reference evidence="11" key="1">
    <citation type="submission" date="2023-04" db="EMBL/GenBank/DDBJ databases">
        <authorList>
            <consortium name="ELIXIR-Norway"/>
        </authorList>
    </citation>
    <scope>NUCLEOTIDE SEQUENCE [LARGE SCALE GENOMIC DNA]</scope>
</reference>
<comment type="similarity">
    <text evidence="2">Belongs to the ATR family.</text>
</comment>
<gene>
    <name evidence="11" type="ORF">MRATA1EN1_LOCUS26732</name>
</gene>
<comment type="subcellular location">
    <subcellularLocation>
        <location evidence="1">Membrane</location>
        <topology evidence="1">Single-pass type I membrane protein</topology>
    </subcellularLocation>
</comment>
<dbReference type="SMART" id="SM00327">
    <property type="entry name" value="VWA"/>
    <property type="match status" value="1"/>
</dbReference>
<feature type="signal peptide" evidence="9">
    <location>
        <begin position="1"/>
        <end position="27"/>
    </location>
</feature>
<proteinExistence type="inferred from homology"/>
<sequence>MGNVGPGMLGSMLFLMLGLQPLPLSRGRFLHHPPSSRSFHLGTRHHGSTWEKLKSCKGAFDLYFIVDASQKAKDIWEDICQLVDEISMKYTNPNLQMSFITYSTQGNIIMKLTSDRTKIRDGLKRLQNIVPTGATNMQEGLKKANKQIQQATSGNRNTSSLIITLTAGPLLPRTLQDTKKEAQQARDMGAKVYCVGVKDYERDQLNDIVERKDQMYGTEEFNSSESFVTSLVKNSCMEAMAGDTHFVCLGVAYEVTFFASGLDQKRKDEIVCRYHLSSGKVFDKKPIFMNQGKLICPGHIFDKPGQELFIDYSLNNGVSFVGEDLKIVSKDCVNDRVALREPQTKTTTTTTRKTTTRTTMPTTVRTCRTTTTTTTTTTTRKTTTRSTRITTMPTTVRTSRTTTTMTTTTTMMTTMTTIPTTFTKTTTSVTTVVTQRPIPSNPFLYATFITSLIVIPLVFICICCYKRVIKEPPSAQRPEKPCPVQTTVIVSCCECQEDTISQMEGKLDVFYNFLQRCSLVPLIWCPTRHMGRCSNFALMNPHCAPMLCGPNICPRPKQECFPLNSCSSHWQHHQPICTQSFSRLLPLSPPTAQKLCRSPLPLPPP</sequence>
<keyword evidence="6 8" id="KW-1133">Transmembrane helix</keyword>
<evidence type="ECO:0000313" key="11">
    <source>
        <dbReference type="EMBL" id="CAI9177770.1"/>
    </source>
</evidence>
<protein>
    <recommendedName>
        <fullName evidence="10">VWFA domain-containing protein</fullName>
    </recommendedName>
</protein>
<keyword evidence="7 8" id="KW-0472">Membrane</keyword>
<feature type="chain" id="PRO_5047480766" description="VWFA domain-containing protein" evidence="9">
    <location>
        <begin position="28"/>
        <end position="605"/>
    </location>
</feature>
<evidence type="ECO:0000256" key="7">
    <source>
        <dbReference type="ARBA" id="ARBA00023136"/>
    </source>
</evidence>
<evidence type="ECO:0000313" key="12">
    <source>
        <dbReference type="Proteomes" id="UP001176941"/>
    </source>
</evidence>
<evidence type="ECO:0000256" key="5">
    <source>
        <dbReference type="ARBA" id="ARBA00022729"/>
    </source>
</evidence>
<evidence type="ECO:0000256" key="9">
    <source>
        <dbReference type="SAM" id="SignalP"/>
    </source>
</evidence>
<dbReference type="PANTHER" id="PTHR16059">
    <property type="entry name" value="ANTHRAX TOXIN RECEPTOR"/>
    <property type="match status" value="1"/>
</dbReference>
<keyword evidence="5 9" id="KW-0732">Signal</keyword>
<dbReference type="Proteomes" id="UP001176941">
    <property type="component" value="Chromosome 7"/>
</dbReference>
<dbReference type="PANTHER" id="PTHR16059:SF16">
    <property type="entry name" value="ANTHRAX TOXIN RECEPTOR-LIKE"/>
    <property type="match status" value="1"/>
</dbReference>
<keyword evidence="3 8" id="KW-0812">Transmembrane</keyword>
<evidence type="ECO:0000259" key="10">
    <source>
        <dbReference type="PROSITE" id="PS50234"/>
    </source>
</evidence>
<dbReference type="Pfam" id="PF05587">
    <property type="entry name" value="Anth_Ig"/>
    <property type="match status" value="1"/>
</dbReference>
<dbReference type="InterPro" id="IPR002035">
    <property type="entry name" value="VWF_A"/>
</dbReference>
<evidence type="ECO:0000256" key="1">
    <source>
        <dbReference type="ARBA" id="ARBA00004479"/>
    </source>
</evidence>
<dbReference type="EMBL" id="OX459943">
    <property type="protein sequence ID" value="CAI9177770.1"/>
    <property type="molecule type" value="Genomic_DNA"/>
</dbReference>
<dbReference type="Gene3D" id="3.40.50.410">
    <property type="entry name" value="von Willebrand factor, type A domain"/>
    <property type="match status" value="1"/>
</dbReference>
<dbReference type="InterPro" id="IPR036465">
    <property type="entry name" value="vWFA_dom_sf"/>
</dbReference>
<evidence type="ECO:0000256" key="6">
    <source>
        <dbReference type="ARBA" id="ARBA00022989"/>
    </source>
</evidence>
<dbReference type="PROSITE" id="PS50234">
    <property type="entry name" value="VWFA"/>
    <property type="match status" value="1"/>
</dbReference>
<evidence type="ECO:0000256" key="8">
    <source>
        <dbReference type="SAM" id="Phobius"/>
    </source>
</evidence>
<feature type="domain" description="VWFA" evidence="10">
    <location>
        <begin position="61"/>
        <end position="231"/>
    </location>
</feature>
<organism evidence="11 12">
    <name type="scientific">Rangifer tarandus platyrhynchus</name>
    <name type="common">Svalbard reindeer</name>
    <dbReference type="NCBI Taxonomy" id="3082113"/>
    <lineage>
        <taxon>Eukaryota</taxon>
        <taxon>Metazoa</taxon>
        <taxon>Chordata</taxon>
        <taxon>Craniata</taxon>
        <taxon>Vertebrata</taxon>
        <taxon>Euteleostomi</taxon>
        <taxon>Mammalia</taxon>
        <taxon>Eutheria</taxon>
        <taxon>Laurasiatheria</taxon>
        <taxon>Artiodactyla</taxon>
        <taxon>Ruminantia</taxon>
        <taxon>Pecora</taxon>
        <taxon>Cervidae</taxon>
        <taxon>Odocoileinae</taxon>
        <taxon>Rangifer</taxon>
    </lineage>
</organism>
<dbReference type="InterPro" id="IPR008400">
    <property type="entry name" value="Anthrax_toxin_rcpt_extracel"/>
</dbReference>
<name>A0ABN8ZWG0_RANTA</name>
<keyword evidence="12" id="KW-1185">Reference proteome</keyword>
<evidence type="ECO:0000256" key="2">
    <source>
        <dbReference type="ARBA" id="ARBA00008095"/>
    </source>
</evidence>
<dbReference type="SUPFAM" id="SSF53300">
    <property type="entry name" value="vWA-like"/>
    <property type="match status" value="1"/>
</dbReference>
<dbReference type="Pfam" id="PF00092">
    <property type="entry name" value="VWA"/>
    <property type="match status" value="1"/>
</dbReference>